<comment type="caution">
    <text evidence="1">The sequence shown here is derived from an EMBL/GenBank/DDBJ whole genome shotgun (WGS) entry which is preliminary data.</text>
</comment>
<reference evidence="1" key="1">
    <citation type="submission" date="2021-02" db="EMBL/GenBank/DDBJ databases">
        <authorList>
            <person name="Nowell W R."/>
        </authorList>
    </citation>
    <scope>NUCLEOTIDE SEQUENCE</scope>
</reference>
<proteinExistence type="predicted"/>
<accession>A0A814G8C2</accession>
<dbReference type="Proteomes" id="UP000663889">
    <property type="component" value="Unassembled WGS sequence"/>
</dbReference>
<evidence type="ECO:0000313" key="2">
    <source>
        <dbReference type="Proteomes" id="UP000663889"/>
    </source>
</evidence>
<dbReference type="EMBL" id="CAJNOU010000415">
    <property type="protein sequence ID" value="CAF0990613.1"/>
    <property type="molecule type" value="Genomic_DNA"/>
</dbReference>
<organism evidence="1 2">
    <name type="scientific">Rotaria sordida</name>
    <dbReference type="NCBI Taxonomy" id="392033"/>
    <lineage>
        <taxon>Eukaryota</taxon>
        <taxon>Metazoa</taxon>
        <taxon>Spiralia</taxon>
        <taxon>Gnathifera</taxon>
        <taxon>Rotifera</taxon>
        <taxon>Eurotatoria</taxon>
        <taxon>Bdelloidea</taxon>
        <taxon>Philodinida</taxon>
        <taxon>Philodinidae</taxon>
        <taxon>Rotaria</taxon>
    </lineage>
</organism>
<name>A0A814G8C2_9BILA</name>
<dbReference type="AlphaFoldDB" id="A0A814G8C2"/>
<gene>
    <name evidence="1" type="ORF">SEV965_LOCUS10245</name>
</gene>
<protein>
    <submittedName>
        <fullName evidence="1">Uncharacterized protein</fullName>
    </submittedName>
</protein>
<sequence length="73" mass="8718">MLNNHPTPTLSWYSIHYLNVDKENKNVAIQLQLNLRINLFDTVKACRLERYSNIDNNVFDNVQDNIIFDLFYN</sequence>
<evidence type="ECO:0000313" key="1">
    <source>
        <dbReference type="EMBL" id="CAF0990613.1"/>
    </source>
</evidence>